<accession>A0A7W8BGF2</accession>
<organism evidence="2 3">
    <name type="scientific">Streptomyces eurocidicus</name>
    <name type="common">Streptoverticillium eurocidicus</name>
    <dbReference type="NCBI Taxonomy" id="66423"/>
    <lineage>
        <taxon>Bacteria</taxon>
        <taxon>Bacillati</taxon>
        <taxon>Actinomycetota</taxon>
        <taxon>Actinomycetes</taxon>
        <taxon>Kitasatosporales</taxon>
        <taxon>Streptomycetaceae</taxon>
        <taxon>Streptomyces</taxon>
    </lineage>
</organism>
<feature type="transmembrane region" description="Helical" evidence="1">
    <location>
        <begin position="20"/>
        <end position="43"/>
    </location>
</feature>
<protein>
    <submittedName>
        <fullName evidence="2">Uncharacterized protein</fullName>
    </submittedName>
</protein>
<proteinExistence type="predicted"/>
<keyword evidence="1" id="KW-1133">Transmembrane helix</keyword>
<dbReference type="AlphaFoldDB" id="A0A7W8BGF2"/>
<feature type="transmembrane region" description="Helical" evidence="1">
    <location>
        <begin position="73"/>
        <end position="94"/>
    </location>
</feature>
<keyword evidence="1" id="KW-0812">Transmembrane</keyword>
<dbReference type="EMBL" id="JACHJF010000037">
    <property type="protein sequence ID" value="MBB5122949.1"/>
    <property type="molecule type" value="Genomic_DNA"/>
</dbReference>
<dbReference type="Proteomes" id="UP000528608">
    <property type="component" value="Unassembled WGS sequence"/>
</dbReference>
<keyword evidence="1" id="KW-0472">Membrane</keyword>
<evidence type="ECO:0000313" key="2">
    <source>
        <dbReference type="EMBL" id="MBB5122949.1"/>
    </source>
</evidence>
<dbReference type="RefSeq" id="WP_244926964.1">
    <property type="nucleotide sequence ID" value="NZ_JACHJF010000037.1"/>
</dbReference>
<feature type="transmembrane region" description="Helical" evidence="1">
    <location>
        <begin position="179"/>
        <end position="198"/>
    </location>
</feature>
<reference evidence="2 3" key="1">
    <citation type="submission" date="2020-08" db="EMBL/GenBank/DDBJ databases">
        <title>Genomic Encyclopedia of Type Strains, Phase III (KMG-III): the genomes of soil and plant-associated and newly described type strains.</title>
        <authorList>
            <person name="Whitman W."/>
        </authorList>
    </citation>
    <scope>NUCLEOTIDE SEQUENCE [LARGE SCALE GENOMIC DNA]</scope>
    <source>
        <strain evidence="2 3">CECT 3259</strain>
    </source>
</reference>
<comment type="caution">
    <text evidence="2">The sequence shown here is derived from an EMBL/GenBank/DDBJ whole genome shotgun (WGS) entry which is preliminary data.</text>
</comment>
<feature type="transmembrane region" description="Helical" evidence="1">
    <location>
        <begin position="49"/>
        <end position="66"/>
    </location>
</feature>
<evidence type="ECO:0000256" key="1">
    <source>
        <dbReference type="SAM" id="Phobius"/>
    </source>
</evidence>
<evidence type="ECO:0000313" key="3">
    <source>
        <dbReference type="Proteomes" id="UP000528608"/>
    </source>
</evidence>
<sequence>MTEVNMKKPQSGTVERGMYLLFTLVVVVLGWIIAAANTGIAYLTLGMDWIPISTGVLGCFVLAIVLRFLHCAWWLAALSLVPALFVLVGSVQYAPEAALDNRGVRENVLITDDRAGDGNAHHRFVLTGRSGKLEETLNHDGDFPKWKVGDRVEVVSDPKGVVPLEAASDIDPDSEFDTLVMGVVGWTGITLLAGRRGFVRRAAGRRPVLDAA</sequence>
<name>A0A7W8BGF2_STREU</name>
<gene>
    <name evidence="2" type="ORF">FHS36_006426</name>
</gene>